<dbReference type="RefSeq" id="WP_016148197.1">
    <property type="nucleotide sequence ID" value="NZ_CABKSA010000002.1"/>
</dbReference>
<comment type="caution">
    <text evidence="1">The sequence shown here is derived from an EMBL/GenBank/DDBJ whole genome shotgun (WGS) entry which is preliminary data.</text>
</comment>
<organism evidence="1 2">
    <name type="scientific">Butyricicoccus pullicaecorum</name>
    <dbReference type="NCBI Taxonomy" id="501571"/>
    <lineage>
        <taxon>Bacteria</taxon>
        <taxon>Bacillati</taxon>
        <taxon>Bacillota</taxon>
        <taxon>Clostridia</taxon>
        <taxon>Eubacteriales</taxon>
        <taxon>Butyricicoccaceae</taxon>
        <taxon>Butyricicoccus</taxon>
    </lineage>
</organism>
<accession>A0A1Y4LG63</accession>
<proteinExistence type="predicted"/>
<sequence>MRRGGTVSGAVSLVMIFAVLCLTVFSVLTLSTAVGESKLAQATAQHTADYYAADAQATAIAAQLGQGSRAQEIDGIAIAYTNDAEGQQAIFFVPAGENQTLSVILLLQNQSYDILKWELTYSGDWQADQSIAVWDGGAA</sequence>
<name>A0A1Y4LG63_9FIRM</name>
<dbReference type="EMBL" id="NFKK01000001">
    <property type="protein sequence ID" value="OUP54509.1"/>
    <property type="molecule type" value="Genomic_DNA"/>
</dbReference>
<dbReference type="AlphaFoldDB" id="A0A1Y4LG63"/>
<evidence type="ECO:0008006" key="3">
    <source>
        <dbReference type="Google" id="ProtNLM"/>
    </source>
</evidence>
<reference evidence="2" key="1">
    <citation type="submission" date="2017-04" db="EMBL/GenBank/DDBJ databases">
        <title>Function of individual gut microbiota members based on whole genome sequencing of pure cultures obtained from chicken caecum.</title>
        <authorList>
            <person name="Medvecky M."/>
            <person name="Cejkova D."/>
            <person name="Polansky O."/>
            <person name="Karasova D."/>
            <person name="Kubasova T."/>
            <person name="Cizek A."/>
            <person name="Rychlik I."/>
        </authorList>
    </citation>
    <scope>NUCLEOTIDE SEQUENCE [LARGE SCALE GENOMIC DNA]</scope>
    <source>
        <strain evidence="2">An180</strain>
    </source>
</reference>
<gene>
    <name evidence="1" type="ORF">B5F17_01000</name>
</gene>
<protein>
    <recommendedName>
        <fullName evidence="3">Type 4 fimbrial biogenesis protein PilX N-terminal domain-containing protein</fullName>
    </recommendedName>
</protein>
<evidence type="ECO:0000313" key="2">
    <source>
        <dbReference type="Proteomes" id="UP000195897"/>
    </source>
</evidence>
<dbReference type="Proteomes" id="UP000195897">
    <property type="component" value="Unassembled WGS sequence"/>
</dbReference>
<evidence type="ECO:0000313" key="1">
    <source>
        <dbReference type="EMBL" id="OUP54509.1"/>
    </source>
</evidence>